<dbReference type="SMART" id="SM00812">
    <property type="entry name" value="Alpha_L_fucos"/>
    <property type="match status" value="1"/>
</dbReference>
<evidence type="ECO:0000259" key="8">
    <source>
        <dbReference type="Pfam" id="PF01120"/>
    </source>
</evidence>
<organism evidence="9 10">
    <name type="scientific">Pirellulimonas nuda</name>
    <dbReference type="NCBI Taxonomy" id="2528009"/>
    <lineage>
        <taxon>Bacteria</taxon>
        <taxon>Pseudomonadati</taxon>
        <taxon>Planctomycetota</taxon>
        <taxon>Planctomycetia</taxon>
        <taxon>Pirellulales</taxon>
        <taxon>Lacipirellulaceae</taxon>
        <taxon>Pirellulimonas</taxon>
    </lineage>
</organism>
<dbReference type="SUPFAM" id="SSF49785">
    <property type="entry name" value="Galactose-binding domain-like"/>
    <property type="match status" value="1"/>
</dbReference>
<keyword evidence="7" id="KW-0812">Transmembrane</keyword>
<dbReference type="KEGG" id="pnd:Pla175_22630"/>
<keyword evidence="6" id="KW-0326">Glycosidase</keyword>
<evidence type="ECO:0000256" key="7">
    <source>
        <dbReference type="SAM" id="Phobius"/>
    </source>
</evidence>
<protein>
    <recommendedName>
        <fullName evidence="3">alpha-L-fucosidase</fullName>
        <ecNumber evidence="3">3.2.1.51</ecNumber>
    </recommendedName>
</protein>
<dbReference type="PANTHER" id="PTHR10030:SF37">
    <property type="entry name" value="ALPHA-L-FUCOSIDASE-RELATED"/>
    <property type="match status" value="1"/>
</dbReference>
<dbReference type="InterPro" id="IPR016286">
    <property type="entry name" value="FUC_metazoa-typ"/>
</dbReference>
<comment type="function">
    <text evidence="1">Alpha-L-fucosidase is responsible for hydrolyzing the alpha-1,6-linked fucose joined to the reducing-end N-acetylglucosamine of the carbohydrate moieties of glycoproteins.</text>
</comment>
<keyword evidence="7" id="KW-1133">Transmembrane helix</keyword>
<dbReference type="GO" id="GO:0016139">
    <property type="term" value="P:glycoside catabolic process"/>
    <property type="evidence" value="ECO:0007669"/>
    <property type="project" value="TreeGrafter"/>
</dbReference>
<evidence type="ECO:0000256" key="4">
    <source>
        <dbReference type="ARBA" id="ARBA00022729"/>
    </source>
</evidence>
<feature type="domain" description="Glycoside hydrolase family 29 N-terminal" evidence="8">
    <location>
        <begin position="68"/>
        <end position="382"/>
    </location>
</feature>
<dbReference type="EC" id="3.2.1.51" evidence="3"/>
<evidence type="ECO:0000256" key="2">
    <source>
        <dbReference type="ARBA" id="ARBA00007951"/>
    </source>
</evidence>
<sequence length="623" mass="69040">MLRIERSAQGLGVADTPRVANSTFKEMAETKMAARTRTGRTICGLLITTFCALALAGHAAAAPAGAKETPEQRADRLQWWKSARFGMFVHWGVYSVTGGEYKGQKLPNSAEWMMNRGGIPIAEYEQYAARFNPTGFDAKAFVALAKEAGMKYIVITAKHHDGFSMFGSKSNPFNVVEATPFKRDIMKELADECQRQGLRFGFYYSQAQDWHHPGGIGNGWDKSIRRVSNDEYVREKAAPEVEQLLTEYGPIGIFWWDTPRKMSQESFDRLHSLTSLQEDIITNDRLGDDYPGDYKTFERNIPDQAPSTPDWEVCMPISGSWGYKKGDNDFKSTTTLVRNLADIASKGGNYLLNVSPTGDGTLLPQATERLKAVGQWMQTNGESIYDTTASPFNRLKWGRCTKRIATDGATLYLHVFDWPEDGRLVVPGLKNNVQSAHLLADGTLVESSRQGSDVVVTLPSEAPDAIDSVVVLKVAGELDIQSGPATLNKNGALVLTAESAYIHNNEAGQAARLQTHDGVANVGYWTDPEAWLEWSFEVDRPGRYEVWAEVAVEEEKSRFNMGPPSRPKSVEVLSTGGYDKYARKSLGNLRFDLAGKQSLSIKPESGSWQPINLRKVELVRVGN</sequence>
<feature type="transmembrane region" description="Helical" evidence="7">
    <location>
        <begin position="41"/>
        <end position="61"/>
    </location>
</feature>
<keyword evidence="4" id="KW-0732">Signal</keyword>
<gene>
    <name evidence="9" type="ORF">Pla175_22630</name>
</gene>
<dbReference type="PRINTS" id="PR00741">
    <property type="entry name" value="GLHYDRLASE29"/>
</dbReference>
<keyword evidence="7" id="KW-0472">Membrane</keyword>
<evidence type="ECO:0000256" key="1">
    <source>
        <dbReference type="ARBA" id="ARBA00004071"/>
    </source>
</evidence>
<dbReference type="SUPFAM" id="SSF51445">
    <property type="entry name" value="(Trans)glycosidases"/>
    <property type="match status" value="1"/>
</dbReference>
<dbReference type="InterPro" id="IPR013780">
    <property type="entry name" value="Glyco_hydro_b"/>
</dbReference>
<dbReference type="GO" id="GO:0005764">
    <property type="term" value="C:lysosome"/>
    <property type="evidence" value="ECO:0007669"/>
    <property type="project" value="TreeGrafter"/>
</dbReference>
<dbReference type="Pfam" id="PF01120">
    <property type="entry name" value="Alpha_L_fucos"/>
    <property type="match status" value="1"/>
</dbReference>
<dbReference type="Proteomes" id="UP000317429">
    <property type="component" value="Chromosome"/>
</dbReference>
<name>A0A518DBM9_9BACT</name>
<dbReference type="GO" id="GO:0006004">
    <property type="term" value="P:fucose metabolic process"/>
    <property type="evidence" value="ECO:0007669"/>
    <property type="project" value="InterPro"/>
</dbReference>
<reference evidence="9 10" key="1">
    <citation type="submission" date="2019-02" db="EMBL/GenBank/DDBJ databases">
        <title>Deep-cultivation of Planctomycetes and their phenomic and genomic characterization uncovers novel biology.</title>
        <authorList>
            <person name="Wiegand S."/>
            <person name="Jogler M."/>
            <person name="Boedeker C."/>
            <person name="Pinto D."/>
            <person name="Vollmers J."/>
            <person name="Rivas-Marin E."/>
            <person name="Kohn T."/>
            <person name="Peeters S.H."/>
            <person name="Heuer A."/>
            <person name="Rast P."/>
            <person name="Oberbeckmann S."/>
            <person name="Bunk B."/>
            <person name="Jeske O."/>
            <person name="Meyerdierks A."/>
            <person name="Storesund J.E."/>
            <person name="Kallscheuer N."/>
            <person name="Luecker S."/>
            <person name="Lage O.M."/>
            <person name="Pohl T."/>
            <person name="Merkel B.J."/>
            <person name="Hornburger P."/>
            <person name="Mueller R.-W."/>
            <person name="Bruemmer F."/>
            <person name="Labrenz M."/>
            <person name="Spormann A.M."/>
            <person name="Op den Camp H."/>
            <person name="Overmann J."/>
            <person name="Amann R."/>
            <person name="Jetten M.S.M."/>
            <person name="Mascher T."/>
            <person name="Medema M.H."/>
            <person name="Devos D.P."/>
            <person name="Kaster A.-K."/>
            <person name="Ovreas L."/>
            <person name="Rohde M."/>
            <person name="Galperin M.Y."/>
            <person name="Jogler C."/>
        </authorList>
    </citation>
    <scope>NUCLEOTIDE SEQUENCE [LARGE SCALE GENOMIC DNA]</scope>
    <source>
        <strain evidence="9 10">Pla175</strain>
    </source>
</reference>
<proteinExistence type="inferred from homology"/>
<evidence type="ECO:0000256" key="5">
    <source>
        <dbReference type="ARBA" id="ARBA00022801"/>
    </source>
</evidence>
<keyword evidence="10" id="KW-1185">Reference proteome</keyword>
<dbReference type="InterPro" id="IPR057739">
    <property type="entry name" value="Glyco_hydro_29_N"/>
</dbReference>
<dbReference type="Gene3D" id="2.60.120.260">
    <property type="entry name" value="Galactose-binding domain-like"/>
    <property type="match status" value="1"/>
</dbReference>
<dbReference type="EMBL" id="CP036291">
    <property type="protein sequence ID" value="QDU88879.1"/>
    <property type="molecule type" value="Genomic_DNA"/>
</dbReference>
<accession>A0A518DBM9</accession>
<dbReference type="PANTHER" id="PTHR10030">
    <property type="entry name" value="ALPHA-L-FUCOSIDASE"/>
    <property type="match status" value="1"/>
</dbReference>
<dbReference type="Gene3D" id="3.20.20.80">
    <property type="entry name" value="Glycosidases"/>
    <property type="match status" value="1"/>
</dbReference>
<dbReference type="InterPro" id="IPR000933">
    <property type="entry name" value="Glyco_hydro_29"/>
</dbReference>
<dbReference type="InterPro" id="IPR017853">
    <property type="entry name" value="GH"/>
</dbReference>
<keyword evidence="5" id="KW-0378">Hydrolase</keyword>
<evidence type="ECO:0000313" key="9">
    <source>
        <dbReference type="EMBL" id="QDU88879.1"/>
    </source>
</evidence>
<evidence type="ECO:0000256" key="6">
    <source>
        <dbReference type="ARBA" id="ARBA00023295"/>
    </source>
</evidence>
<dbReference type="AlphaFoldDB" id="A0A518DBM9"/>
<evidence type="ECO:0000313" key="10">
    <source>
        <dbReference type="Proteomes" id="UP000317429"/>
    </source>
</evidence>
<dbReference type="InterPro" id="IPR008979">
    <property type="entry name" value="Galactose-bd-like_sf"/>
</dbReference>
<comment type="similarity">
    <text evidence="2">Belongs to the glycosyl hydrolase 29 family.</text>
</comment>
<dbReference type="Gene3D" id="2.60.40.1180">
    <property type="entry name" value="Golgi alpha-mannosidase II"/>
    <property type="match status" value="1"/>
</dbReference>
<dbReference type="GO" id="GO:0004560">
    <property type="term" value="F:alpha-L-fucosidase activity"/>
    <property type="evidence" value="ECO:0007669"/>
    <property type="project" value="InterPro"/>
</dbReference>
<evidence type="ECO:0000256" key="3">
    <source>
        <dbReference type="ARBA" id="ARBA00012662"/>
    </source>
</evidence>